<dbReference type="Pfam" id="PF02569">
    <property type="entry name" value="Pantoate_ligase"/>
    <property type="match status" value="1"/>
</dbReference>
<evidence type="ECO:0000256" key="6">
    <source>
        <dbReference type="ARBA" id="ARBA00022840"/>
    </source>
</evidence>
<dbReference type="InterPro" id="IPR003721">
    <property type="entry name" value="Pantoate_ligase"/>
</dbReference>
<protein>
    <recommendedName>
        <fullName evidence="8">Pantothenate synthetase</fullName>
        <shortName evidence="8">PS</shortName>
        <ecNumber evidence="8">6.3.2.1</ecNumber>
    </recommendedName>
    <alternativeName>
        <fullName evidence="8">Pantoate--beta-alanine ligase</fullName>
    </alternativeName>
    <alternativeName>
        <fullName evidence="8">Pantoate-activating enzyme</fullName>
    </alternativeName>
</protein>
<comment type="subunit">
    <text evidence="8">Homodimer.</text>
</comment>
<dbReference type="SUPFAM" id="SSF52374">
    <property type="entry name" value="Nucleotidylyl transferase"/>
    <property type="match status" value="1"/>
</dbReference>
<dbReference type="Proteomes" id="UP001143364">
    <property type="component" value="Unassembled WGS sequence"/>
</dbReference>
<accession>A0A9W6JD68</accession>
<name>A0A9W6JD68_9HYPH</name>
<dbReference type="HAMAP" id="MF_00158">
    <property type="entry name" value="PanC"/>
    <property type="match status" value="1"/>
</dbReference>
<keyword evidence="8" id="KW-0963">Cytoplasm</keyword>
<comment type="function">
    <text evidence="8">Catalyzes the condensation of pantoate with beta-alanine in an ATP-dependent reaction via a pantoyl-adenylate intermediate.</text>
</comment>
<comment type="subcellular location">
    <subcellularLocation>
        <location evidence="8">Cytoplasm</location>
    </subcellularLocation>
</comment>
<evidence type="ECO:0000313" key="10">
    <source>
        <dbReference type="Proteomes" id="UP001143364"/>
    </source>
</evidence>
<dbReference type="CDD" id="cd00560">
    <property type="entry name" value="PanC"/>
    <property type="match status" value="1"/>
</dbReference>
<dbReference type="NCBIfam" id="TIGR00018">
    <property type="entry name" value="panC"/>
    <property type="match status" value="1"/>
</dbReference>
<evidence type="ECO:0000256" key="7">
    <source>
        <dbReference type="ARBA" id="ARBA00048258"/>
    </source>
</evidence>
<keyword evidence="5 8" id="KW-0547">Nucleotide-binding</keyword>
<comment type="pathway">
    <text evidence="1 8">Cofactor biosynthesis; (R)-pantothenate biosynthesis; (R)-pantothenate from (R)-pantoate and beta-alanine: step 1/1.</text>
</comment>
<dbReference type="Gene3D" id="3.40.50.620">
    <property type="entry name" value="HUPs"/>
    <property type="match status" value="1"/>
</dbReference>
<dbReference type="Gene3D" id="3.30.1300.10">
    <property type="entry name" value="Pantoate-beta-alanine ligase, C-terminal domain"/>
    <property type="match status" value="1"/>
</dbReference>
<feature type="binding site" evidence="8">
    <location>
        <position position="156"/>
    </location>
    <ligand>
        <name>(R)-pantoate</name>
        <dbReference type="ChEBI" id="CHEBI:15980"/>
    </ligand>
</feature>
<dbReference type="EC" id="6.3.2.1" evidence="8"/>
<reference evidence="9" key="2">
    <citation type="submission" date="2023-01" db="EMBL/GenBank/DDBJ databases">
        <authorList>
            <person name="Sun Q."/>
            <person name="Evtushenko L."/>
        </authorList>
    </citation>
    <scope>NUCLEOTIDE SEQUENCE</scope>
    <source>
        <strain evidence="9">VKM B-2555</strain>
    </source>
</reference>
<gene>
    <name evidence="8 9" type="primary">panC</name>
    <name evidence="9" type="ORF">GCM10008171_06590</name>
</gene>
<evidence type="ECO:0000256" key="5">
    <source>
        <dbReference type="ARBA" id="ARBA00022741"/>
    </source>
</evidence>
<proteinExistence type="inferred from homology"/>
<dbReference type="InterPro" id="IPR014729">
    <property type="entry name" value="Rossmann-like_a/b/a_fold"/>
</dbReference>
<evidence type="ECO:0000256" key="1">
    <source>
        <dbReference type="ARBA" id="ARBA00004990"/>
    </source>
</evidence>
<feature type="binding site" evidence="8">
    <location>
        <begin position="150"/>
        <end position="153"/>
    </location>
    <ligand>
        <name>ATP</name>
        <dbReference type="ChEBI" id="CHEBI:30616"/>
    </ligand>
</feature>
<feature type="binding site" evidence="8">
    <location>
        <begin position="187"/>
        <end position="190"/>
    </location>
    <ligand>
        <name>ATP</name>
        <dbReference type="ChEBI" id="CHEBI:30616"/>
    </ligand>
</feature>
<evidence type="ECO:0000256" key="4">
    <source>
        <dbReference type="ARBA" id="ARBA00022655"/>
    </source>
</evidence>
<comment type="similarity">
    <text evidence="2 8">Belongs to the pantothenate synthetase family.</text>
</comment>
<organism evidence="9 10">
    <name type="scientific">Methylopila jiangsuensis</name>
    <dbReference type="NCBI Taxonomy" id="586230"/>
    <lineage>
        <taxon>Bacteria</taxon>
        <taxon>Pseudomonadati</taxon>
        <taxon>Pseudomonadota</taxon>
        <taxon>Alphaproteobacteria</taxon>
        <taxon>Hyphomicrobiales</taxon>
        <taxon>Methylopilaceae</taxon>
        <taxon>Methylopila</taxon>
    </lineage>
</organism>
<comment type="caution">
    <text evidence="9">The sequence shown here is derived from an EMBL/GenBank/DDBJ whole genome shotgun (WGS) entry which is preliminary data.</text>
</comment>
<evidence type="ECO:0000256" key="3">
    <source>
        <dbReference type="ARBA" id="ARBA00022598"/>
    </source>
</evidence>
<dbReference type="NCBIfam" id="TIGR00125">
    <property type="entry name" value="cyt_tran_rel"/>
    <property type="match status" value="1"/>
</dbReference>
<dbReference type="PANTHER" id="PTHR21299:SF1">
    <property type="entry name" value="PANTOATE--BETA-ALANINE LIGASE"/>
    <property type="match status" value="1"/>
</dbReference>
<dbReference type="GO" id="GO:0004592">
    <property type="term" value="F:pantoate-beta-alanine ligase activity"/>
    <property type="evidence" value="ECO:0007669"/>
    <property type="project" value="UniProtKB-UniRule"/>
</dbReference>
<dbReference type="InterPro" id="IPR042176">
    <property type="entry name" value="Pantoate_ligase_C"/>
</dbReference>
<comment type="catalytic activity">
    <reaction evidence="7 8">
        <text>(R)-pantoate + beta-alanine + ATP = (R)-pantothenate + AMP + diphosphate + H(+)</text>
        <dbReference type="Rhea" id="RHEA:10912"/>
        <dbReference type="ChEBI" id="CHEBI:15378"/>
        <dbReference type="ChEBI" id="CHEBI:15980"/>
        <dbReference type="ChEBI" id="CHEBI:29032"/>
        <dbReference type="ChEBI" id="CHEBI:30616"/>
        <dbReference type="ChEBI" id="CHEBI:33019"/>
        <dbReference type="ChEBI" id="CHEBI:57966"/>
        <dbReference type="ChEBI" id="CHEBI:456215"/>
        <dbReference type="EC" id="6.3.2.1"/>
    </reaction>
</comment>
<sequence length="286" mass="29915">MSAPAVVATVADLRARVALWRAAGERVALVPTMGALHPGHLSLVEQAGRAADRVVVSIFVNPTQFAPTEDLATYPRDLDGDLAKLATVATDLVFAPTPQEMYPAGASTVVTVGGPSAGLESDARPHFFAGVATVVSKLLIQAAPDVAVFGEKDFQQLAVIRRLVADLHLPVEILSGATLREADGLAMSSRNVYLTAANRERAPALHRAIQRAAARIGNGEDAKAALRDARDAIAAAGFAIDYVEHRDAATLGAPEDNRPGRILAAARISGVRLIDNVPAPPKGQNP</sequence>
<feature type="binding site" evidence="8">
    <location>
        <position position="64"/>
    </location>
    <ligand>
        <name>beta-alanine</name>
        <dbReference type="ChEBI" id="CHEBI:57966"/>
    </ligand>
</feature>
<dbReference type="GO" id="GO:0005524">
    <property type="term" value="F:ATP binding"/>
    <property type="evidence" value="ECO:0007669"/>
    <property type="project" value="UniProtKB-KW"/>
</dbReference>
<dbReference type="GO" id="GO:0005829">
    <property type="term" value="C:cytosol"/>
    <property type="evidence" value="ECO:0007669"/>
    <property type="project" value="TreeGrafter"/>
</dbReference>
<dbReference type="PANTHER" id="PTHR21299">
    <property type="entry name" value="CYTIDYLATE KINASE/PANTOATE-BETA-ALANINE LIGASE"/>
    <property type="match status" value="1"/>
</dbReference>
<dbReference type="GO" id="GO:0015940">
    <property type="term" value="P:pantothenate biosynthetic process"/>
    <property type="evidence" value="ECO:0007669"/>
    <property type="project" value="UniProtKB-UniRule"/>
</dbReference>
<dbReference type="EMBL" id="BSFK01000005">
    <property type="protein sequence ID" value="GLK75405.1"/>
    <property type="molecule type" value="Genomic_DNA"/>
</dbReference>
<reference evidence="9" key="1">
    <citation type="journal article" date="2014" name="Int. J. Syst. Evol. Microbiol.">
        <title>Complete genome sequence of Corynebacterium casei LMG S-19264T (=DSM 44701T), isolated from a smear-ripened cheese.</title>
        <authorList>
            <consortium name="US DOE Joint Genome Institute (JGI-PGF)"/>
            <person name="Walter F."/>
            <person name="Albersmeier A."/>
            <person name="Kalinowski J."/>
            <person name="Ruckert C."/>
        </authorList>
    </citation>
    <scope>NUCLEOTIDE SEQUENCE</scope>
    <source>
        <strain evidence="9">VKM B-2555</strain>
    </source>
</reference>
<feature type="active site" description="Proton donor" evidence="8">
    <location>
        <position position="40"/>
    </location>
</feature>
<evidence type="ECO:0000256" key="2">
    <source>
        <dbReference type="ARBA" id="ARBA00009256"/>
    </source>
</evidence>
<dbReference type="AlphaFoldDB" id="A0A9W6JD68"/>
<feature type="binding site" evidence="8">
    <location>
        <position position="179"/>
    </location>
    <ligand>
        <name>ATP</name>
        <dbReference type="ChEBI" id="CHEBI:30616"/>
    </ligand>
</feature>
<dbReference type="InterPro" id="IPR004821">
    <property type="entry name" value="Cyt_trans-like"/>
</dbReference>
<comment type="miscellaneous">
    <text evidence="8">The reaction proceeds by a bi uni uni bi ping pong mechanism.</text>
</comment>
<evidence type="ECO:0000256" key="8">
    <source>
        <dbReference type="HAMAP-Rule" id="MF_00158"/>
    </source>
</evidence>
<feature type="binding site" evidence="8">
    <location>
        <position position="64"/>
    </location>
    <ligand>
        <name>(R)-pantoate</name>
        <dbReference type="ChEBI" id="CHEBI:15980"/>
    </ligand>
</feature>
<keyword evidence="3 8" id="KW-0436">Ligase</keyword>
<feature type="binding site" evidence="8">
    <location>
        <begin position="33"/>
        <end position="40"/>
    </location>
    <ligand>
        <name>ATP</name>
        <dbReference type="ChEBI" id="CHEBI:30616"/>
    </ligand>
</feature>
<evidence type="ECO:0000313" key="9">
    <source>
        <dbReference type="EMBL" id="GLK75405.1"/>
    </source>
</evidence>
<keyword evidence="10" id="KW-1185">Reference proteome</keyword>
<dbReference type="RefSeq" id="WP_271203358.1">
    <property type="nucleotide sequence ID" value="NZ_BSFK01000005.1"/>
</dbReference>
<keyword evidence="6 8" id="KW-0067">ATP-binding</keyword>
<keyword evidence="4 8" id="KW-0566">Pantothenate biosynthesis</keyword>